<dbReference type="RefSeq" id="YP_009218300.1">
    <property type="nucleotide sequence ID" value="NC_029009.1"/>
</dbReference>
<name>A0A0C5K951_9CAUD</name>
<proteinExistence type="predicted"/>
<dbReference type="KEGG" id="vg:26644426"/>
<sequence length="73" mass="8322">MKADYVVAGDWEGIYLDDKLQVEGHSIQTAEAMKLTIENEVTELTVYEIDQEYMEELGSLPESFSQLDSSKLF</sequence>
<dbReference type="GeneID" id="26644426"/>
<protein>
    <submittedName>
        <fullName evidence="1">Uncharacterized protein</fullName>
    </submittedName>
</protein>
<organism evidence="1 2">
    <name type="scientific">Enterococcus phage EFDG1</name>
    <dbReference type="NCBI Taxonomy" id="1597976"/>
    <lineage>
        <taxon>Viruses</taxon>
        <taxon>Duplodnaviria</taxon>
        <taxon>Heunggongvirae</taxon>
        <taxon>Uroviricota</taxon>
        <taxon>Caudoviricetes</taxon>
        <taxon>Herelleviridae</taxon>
        <taxon>Brockvirinae</taxon>
        <taxon>Schiekvirus</taxon>
        <taxon>Schiekvirus EFDG1</taxon>
    </lineage>
</organism>
<reference evidence="1 2" key="1">
    <citation type="journal article" date="2015" name="Appl. Environ. Microbiol.">
        <title>Targeting Enterococcus faecalis Biofilms with Phage Therapy.</title>
        <authorList>
            <person name="Khalifa L."/>
            <person name="Brosh Y."/>
            <person name="Gelman D."/>
            <person name="Coppenhagen-Glazer S."/>
            <person name="Beyth S."/>
            <person name="Poradosu-Cohen R."/>
            <person name="Que Y.A."/>
            <person name="Beyth N."/>
            <person name="Hazan R."/>
        </authorList>
    </citation>
    <scope>NUCLEOTIDE SEQUENCE [LARGE SCALE GENOMIC DNA]</scope>
</reference>
<accession>A0A0C5K951</accession>
<keyword evidence="2" id="KW-1185">Reference proteome</keyword>
<evidence type="ECO:0000313" key="1">
    <source>
        <dbReference type="EMBL" id="AJP61406.1"/>
    </source>
</evidence>
<evidence type="ECO:0000313" key="2">
    <source>
        <dbReference type="Proteomes" id="UP000032402"/>
    </source>
</evidence>
<dbReference type="Proteomes" id="UP000032402">
    <property type="component" value="Segment"/>
</dbReference>
<dbReference type="EMBL" id="KP339049">
    <property type="protein sequence ID" value="AJP61406.1"/>
    <property type="molecule type" value="Genomic_DNA"/>
</dbReference>